<dbReference type="AlphaFoldDB" id="A0A8H7E0I4"/>
<dbReference type="GO" id="GO:0005739">
    <property type="term" value="C:mitochondrion"/>
    <property type="evidence" value="ECO:0007669"/>
    <property type="project" value="TreeGrafter"/>
</dbReference>
<dbReference type="VEuPathDB" id="FungiDB:PC9H_001700"/>
<gene>
    <name evidence="2" type="ORF">PC9H_001700</name>
</gene>
<organism evidence="2 3">
    <name type="scientific">Pleurotus ostreatus</name>
    <name type="common">Oyster mushroom</name>
    <name type="synonym">White-rot fungus</name>
    <dbReference type="NCBI Taxonomy" id="5322"/>
    <lineage>
        <taxon>Eukaryota</taxon>
        <taxon>Fungi</taxon>
        <taxon>Dikarya</taxon>
        <taxon>Basidiomycota</taxon>
        <taxon>Agaricomycotina</taxon>
        <taxon>Agaricomycetes</taxon>
        <taxon>Agaricomycetidae</taxon>
        <taxon>Agaricales</taxon>
        <taxon>Pleurotineae</taxon>
        <taxon>Pleurotaceae</taxon>
        <taxon>Pleurotus</taxon>
    </lineage>
</organism>
<dbReference type="PROSITE" id="PS51746">
    <property type="entry name" value="PPM_2"/>
    <property type="match status" value="1"/>
</dbReference>
<dbReference type="GO" id="GO:0004741">
    <property type="term" value="F:[pyruvate dehydrogenase (acetyl-transferring)]-phosphatase activity"/>
    <property type="evidence" value="ECO:0007669"/>
    <property type="project" value="TreeGrafter"/>
</dbReference>
<protein>
    <recommendedName>
        <fullName evidence="1">PPM-type phosphatase domain-containing protein</fullName>
    </recommendedName>
</protein>
<dbReference type="EMBL" id="JACETU010000001">
    <property type="protein sequence ID" value="KAF7441351.1"/>
    <property type="molecule type" value="Genomic_DNA"/>
</dbReference>
<reference evidence="2" key="1">
    <citation type="submission" date="2019-07" db="EMBL/GenBank/DDBJ databases">
        <authorList>
            <person name="Palmer J.M."/>
        </authorList>
    </citation>
    <scope>NUCLEOTIDE SEQUENCE</scope>
    <source>
        <strain evidence="2">PC9</strain>
    </source>
</reference>
<evidence type="ECO:0000313" key="2">
    <source>
        <dbReference type="EMBL" id="KAF7441351.1"/>
    </source>
</evidence>
<dbReference type="Proteomes" id="UP000623687">
    <property type="component" value="Unassembled WGS sequence"/>
</dbReference>
<dbReference type="InterPro" id="IPR036457">
    <property type="entry name" value="PPM-type-like_dom_sf"/>
</dbReference>
<dbReference type="Pfam" id="PF00481">
    <property type="entry name" value="PP2C"/>
    <property type="match status" value="1"/>
</dbReference>
<comment type="caution">
    <text evidence="2">The sequence shown here is derived from an EMBL/GenBank/DDBJ whole genome shotgun (WGS) entry which is preliminary data.</text>
</comment>
<dbReference type="CDD" id="cd00143">
    <property type="entry name" value="PP2Cc"/>
    <property type="match status" value="1"/>
</dbReference>
<evidence type="ECO:0000313" key="3">
    <source>
        <dbReference type="Proteomes" id="UP000623687"/>
    </source>
</evidence>
<dbReference type="GeneID" id="59371541"/>
<sequence length="527" mass="58532">MNGARIPPHKFMFLCRHSVAPLSRQANTRSMSSFLRNPSRRASRASVMSTASLAIGLAGVGFLWHTNTVHADSIRYPSKSPAAGADASKFEYLRQAAASHFVYDDPGVQRFDSIVVPSNFPAEDFISSAFVHLDTHTWSLFSIFDGHNGPLTSSWLSDNLIPAIVGGLADLFSKQPPLFDEAEHTSLDSETSLRLAPPPHKDIDRALKDAFLRVDNDIVEWAVERAFASPSKADAVNLLLPAQSGSCAIVSFFDSESKKLRVAVTGDSRAILGRRVDGNIYEVHVLSLDQNAHNPAEDERMSKEHPGETIMENGRVLGWGMSRAFGDATYKWSLEIQKRLHEEYLGDRIPSKVKTPPYFTAEPEITTTDVRPGDFLVMGSDGLWDCLTNEEVVGLVGLWRDTHDMMPKETISSPSEGTSSHHHMITSDFTVDAPYDKDKLVDRESLPVVLKEDKTVMYPWWRATKKFVNVDANVAAHLARNALGGADHDLTLGLLTMTPPRSRRYRDDLSAVVVFFKDDLDRSRPEE</sequence>
<accession>A0A8H7E0I4</accession>
<dbReference type="InterPro" id="IPR001932">
    <property type="entry name" value="PPM-type_phosphatase-like_dom"/>
</dbReference>
<keyword evidence="3" id="KW-1185">Reference proteome</keyword>
<dbReference type="SUPFAM" id="SSF81606">
    <property type="entry name" value="PP2C-like"/>
    <property type="match status" value="1"/>
</dbReference>
<dbReference type="RefSeq" id="XP_036637195.1">
    <property type="nucleotide sequence ID" value="XM_036771350.1"/>
</dbReference>
<dbReference type="PANTHER" id="PTHR13832">
    <property type="entry name" value="PROTEIN PHOSPHATASE 2C"/>
    <property type="match status" value="1"/>
</dbReference>
<dbReference type="InterPro" id="IPR015655">
    <property type="entry name" value="PP2C"/>
</dbReference>
<evidence type="ECO:0000259" key="1">
    <source>
        <dbReference type="PROSITE" id="PS51746"/>
    </source>
</evidence>
<dbReference type="Gene3D" id="3.60.40.10">
    <property type="entry name" value="PPM-type phosphatase domain"/>
    <property type="match status" value="1"/>
</dbReference>
<name>A0A8H7E0I4_PLEOS</name>
<proteinExistence type="predicted"/>
<dbReference type="OrthoDB" id="420076at2759"/>
<dbReference type="PANTHER" id="PTHR13832:SF792">
    <property type="entry name" value="GM14286P"/>
    <property type="match status" value="1"/>
</dbReference>
<feature type="domain" description="PPM-type phosphatase" evidence="1">
    <location>
        <begin position="113"/>
        <end position="516"/>
    </location>
</feature>
<dbReference type="SMART" id="SM00332">
    <property type="entry name" value="PP2Cc"/>
    <property type="match status" value="1"/>
</dbReference>